<dbReference type="AlphaFoldDB" id="A0A085BFK0"/>
<dbReference type="InterPro" id="IPR000653">
    <property type="entry name" value="DegT/StrS_aminotransferase"/>
</dbReference>
<keyword evidence="3 4" id="KW-0663">Pyridoxal phosphate</keyword>
<evidence type="ECO:0000256" key="2">
    <source>
        <dbReference type="PIRSR" id="PIRSR000390-1"/>
    </source>
</evidence>
<evidence type="ECO:0000313" key="6">
    <source>
        <dbReference type="Proteomes" id="UP000028623"/>
    </source>
</evidence>
<dbReference type="eggNOG" id="COG0399">
    <property type="taxonomic scope" value="Bacteria"/>
</dbReference>
<dbReference type="Gene3D" id="3.90.1150.10">
    <property type="entry name" value="Aspartate Aminotransferase, domain 1"/>
    <property type="match status" value="1"/>
</dbReference>
<dbReference type="OrthoDB" id="9810913at2"/>
<dbReference type="Pfam" id="PF01041">
    <property type="entry name" value="DegT_DnrJ_EryC1"/>
    <property type="match status" value="1"/>
</dbReference>
<evidence type="ECO:0000256" key="4">
    <source>
        <dbReference type="RuleBase" id="RU004508"/>
    </source>
</evidence>
<feature type="modified residue" description="N6-(pyridoxal phosphate)lysine" evidence="3">
    <location>
        <position position="182"/>
    </location>
</feature>
<dbReference type="EMBL" id="JPLY01000004">
    <property type="protein sequence ID" value="KFC21245.1"/>
    <property type="molecule type" value="Genomic_DNA"/>
</dbReference>
<comment type="caution">
    <text evidence="5">The sequence shown here is derived from an EMBL/GenBank/DDBJ whole genome shotgun (WGS) entry which is preliminary data.</text>
</comment>
<evidence type="ECO:0000256" key="3">
    <source>
        <dbReference type="PIRSR" id="PIRSR000390-2"/>
    </source>
</evidence>
<dbReference type="GO" id="GO:0030170">
    <property type="term" value="F:pyridoxal phosphate binding"/>
    <property type="evidence" value="ECO:0007669"/>
    <property type="project" value="TreeGrafter"/>
</dbReference>
<dbReference type="STRING" id="421072.SAMN04488097_0637"/>
<dbReference type="CDD" id="cd00616">
    <property type="entry name" value="AHBA_syn"/>
    <property type="match status" value="1"/>
</dbReference>
<dbReference type="PANTHER" id="PTHR30244">
    <property type="entry name" value="TRANSAMINASE"/>
    <property type="match status" value="1"/>
</dbReference>
<keyword evidence="6" id="KW-1185">Reference proteome</keyword>
<evidence type="ECO:0000313" key="5">
    <source>
        <dbReference type="EMBL" id="KFC21245.1"/>
    </source>
</evidence>
<protein>
    <submittedName>
        <fullName evidence="5">Pyridoxal-5'-phosphate-dependent protein</fullName>
    </submittedName>
</protein>
<accession>A0A085BFK0</accession>
<comment type="similarity">
    <text evidence="1 4">Belongs to the DegT/DnrJ/EryC1 family.</text>
</comment>
<dbReference type="PIRSF" id="PIRSF000390">
    <property type="entry name" value="PLP_StrS"/>
    <property type="match status" value="1"/>
</dbReference>
<name>A0A085BFK0_9FLAO</name>
<dbReference type="GO" id="GO:0000271">
    <property type="term" value="P:polysaccharide biosynthetic process"/>
    <property type="evidence" value="ECO:0007669"/>
    <property type="project" value="TreeGrafter"/>
</dbReference>
<dbReference type="InterPro" id="IPR015422">
    <property type="entry name" value="PyrdxlP-dep_Trfase_small"/>
</dbReference>
<organism evidence="5 6">
    <name type="scientific">Epilithonimonas lactis</name>
    <dbReference type="NCBI Taxonomy" id="421072"/>
    <lineage>
        <taxon>Bacteria</taxon>
        <taxon>Pseudomonadati</taxon>
        <taxon>Bacteroidota</taxon>
        <taxon>Flavobacteriia</taxon>
        <taxon>Flavobacteriales</taxon>
        <taxon>Weeksellaceae</taxon>
        <taxon>Chryseobacterium group</taxon>
        <taxon>Epilithonimonas</taxon>
    </lineage>
</organism>
<dbReference type="Proteomes" id="UP000028623">
    <property type="component" value="Unassembled WGS sequence"/>
</dbReference>
<dbReference type="RefSeq" id="WP_034977046.1">
    <property type="nucleotide sequence ID" value="NZ_FOFI01000001.1"/>
</dbReference>
<proteinExistence type="inferred from homology"/>
<dbReference type="Gene3D" id="3.40.640.10">
    <property type="entry name" value="Type I PLP-dependent aspartate aminotransferase-like (Major domain)"/>
    <property type="match status" value="1"/>
</dbReference>
<dbReference type="InterPro" id="IPR015424">
    <property type="entry name" value="PyrdxlP-dep_Trfase"/>
</dbReference>
<feature type="active site" description="Proton acceptor" evidence="2">
    <location>
        <position position="182"/>
    </location>
</feature>
<dbReference type="InterPro" id="IPR015421">
    <property type="entry name" value="PyrdxlP-dep_Trfase_major"/>
</dbReference>
<evidence type="ECO:0000256" key="1">
    <source>
        <dbReference type="ARBA" id="ARBA00037999"/>
    </source>
</evidence>
<sequence>MLPLVQTSIPPREILMPKLEAILYSGYVAQGEAVEEFERKFEEYIGGGHTLSLNSGTAALHIALILAGVKEGDEVISTALTAEPTNTSIKAVGAKIRYADVDPETGNISPDAIEKSINPKTKAIIVVDYAGIPVDIQRIQEISEKYNIPVIQDAAHALGSKFNGKKAGNHFPFTVYSFQAIKHLTTIDGGALQIQDKELYEKGKVIRWFGLDKKLSRMDNNITIQGYKYHMNNVNATVGLVQLENIEELVQKYITNGKYLDEQLKGVDGVELIQYYPNTEPSYWLYTIKVENREAFIKKMADNGIMASELHKRSDSHTYLNDFSLELPNLDEFYSKMVHLPCGWWVTKADCDKMVEIIKGGW</sequence>
<reference evidence="5 6" key="1">
    <citation type="submission" date="2014-07" db="EMBL/GenBank/DDBJ databases">
        <title>Epilithonimonas lactis LMG 22401 Genome.</title>
        <authorList>
            <person name="Pipes S.E."/>
            <person name="Stropko S.J."/>
        </authorList>
    </citation>
    <scope>NUCLEOTIDE SEQUENCE [LARGE SCALE GENOMIC DNA]</scope>
    <source>
        <strain evidence="5 6">LMG 24401</strain>
    </source>
</reference>
<dbReference type="GO" id="GO:0008483">
    <property type="term" value="F:transaminase activity"/>
    <property type="evidence" value="ECO:0007669"/>
    <property type="project" value="TreeGrafter"/>
</dbReference>
<gene>
    <name evidence="5" type="ORF">IO89_13675</name>
</gene>
<dbReference type="SUPFAM" id="SSF53383">
    <property type="entry name" value="PLP-dependent transferases"/>
    <property type="match status" value="1"/>
</dbReference>
<dbReference type="PANTHER" id="PTHR30244:SF34">
    <property type="entry name" value="DTDP-4-AMINO-4,6-DIDEOXYGALACTOSE TRANSAMINASE"/>
    <property type="match status" value="1"/>
</dbReference>